<organism evidence="3">
    <name type="scientific">Streptantibioticus silvisoli</name>
    <dbReference type="NCBI Taxonomy" id="2705255"/>
    <lineage>
        <taxon>Bacteria</taxon>
        <taxon>Bacillati</taxon>
        <taxon>Actinomycetota</taxon>
        <taxon>Actinomycetes</taxon>
        <taxon>Kitasatosporales</taxon>
        <taxon>Streptomycetaceae</taxon>
        <taxon>Streptantibioticus</taxon>
    </lineage>
</organism>
<sequence length="97" mass="11064">MADLKVSYDRLEESNRNLKAINTELDTMCAHQSDISGSLGSGDMAHAMHDFGNNWDYHRHKLQGNIKALGEMTEQVMQQFREVDHKLAAGFKDEKKK</sequence>
<dbReference type="EMBL" id="JAAGKO020000058">
    <property type="protein sequence ID" value="MDI5966677.1"/>
    <property type="molecule type" value="Genomic_DNA"/>
</dbReference>
<evidence type="ECO:0000313" key="3">
    <source>
        <dbReference type="EMBL" id="MDI5972245.1"/>
    </source>
</evidence>
<keyword evidence="4" id="KW-1185">Reference proteome</keyword>
<accession>A0AA90HAX6</accession>
<dbReference type="EMBL" id="JABXJJ020000030">
    <property type="protein sequence ID" value="MDI5972245.1"/>
    <property type="molecule type" value="Genomic_DNA"/>
</dbReference>
<reference evidence="3 4" key="1">
    <citation type="submission" date="2023-05" db="EMBL/GenBank/DDBJ databases">
        <title>Streptantibioticus silvisoli sp. nov., acidotolerant actinomycetes 1 from pine litter.</title>
        <authorList>
            <person name="Swiecimska M."/>
            <person name="Golinska P."/>
            <person name="Sangal V."/>
            <person name="Wachnowicz B."/>
            <person name="Goodfellow M."/>
        </authorList>
    </citation>
    <scope>NUCLEOTIDE SEQUENCE</scope>
    <source>
        <strain evidence="3">SL13</strain>
        <strain evidence="2 4">SL54</strain>
    </source>
</reference>
<proteinExistence type="predicted"/>
<name>A0AA90HAX6_9ACTN</name>
<evidence type="ECO:0000313" key="4">
    <source>
        <dbReference type="Proteomes" id="UP001156398"/>
    </source>
</evidence>
<comment type="caution">
    <text evidence="3">The sequence shown here is derived from an EMBL/GenBank/DDBJ whole genome shotgun (WGS) entry which is preliminary data.</text>
</comment>
<evidence type="ECO:0000313" key="2">
    <source>
        <dbReference type="EMBL" id="MDI5966677.1"/>
    </source>
</evidence>
<dbReference type="AlphaFoldDB" id="A0AA90HAX6"/>
<protein>
    <submittedName>
        <fullName evidence="3">Uncharacterized protein</fullName>
    </submittedName>
</protein>
<dbReference type="RefSeq" id="WP_271314848.1">
    <property type="nucleotide sequence ID" value="NZ_JAAGKO020000058.1"/>
</dbReference>
<gene>
    <name evidence="2" type="ORF">POF43_028780</name>
    <name evidence="3" type="ORF">POF50_023400</name>
</gene>
<evidence type="ECO:0000256" key="1">
    <source>
        <dbReference type="SAM" id="Coils"/>
    </source>
</evidence>
<feature type="coiled-coil region" evidence="1">
    <location>
        <begin position="1"/>
        <end position="28"/>
    </location>
</feature>
<dbReference type="Proteomes" id="UP001156398">
    <property type="component" value="Unassembled WGS sequence"/>
</dbReference>
<keyword evidence="1" id="KW-0175">Coiled coil</keyword>